<dbReference type="AlphaFoldDB" id="A0A5B7D669"/>
<evidence type="ECO:0000313" key="2">
    <source>
        <dbReference type="Proteomes" id="UP000324222"/>
    </source>
</evidence>
<keyword evidence="2" id="KW-1185">Reference proteome</keyword>
<dbReference type="EMBL" id="VSRR010000533">
    <property type="protein sequence ID" value="MPC16757.1"/>
    <property type="molecule type" value="Genomic_DNA"/>
</dbReference>
<dbReference type="Proteomes" id="UP000324222">
    <property type="component" value="Unassembled WGS sequence"/>
</dbReference>
<evidence type="ECO:0000313" key="1">
    <source>
        <dbReference type="EMBL" id="MPC16757.1"/>
    </source>
</evidence>
<proteinExistence type="predicted"/>
<sequence length="96" mass="11100">MVAVLIMSFSLSLRMRWRDSPARMMHRTQYGQPIPCHSDETVKEPRRETNSQDLTTEIWTVDTTVLFHIQAKPASHLIPSLFSARKSILCQSLLFL</sequence>
<organism evidence="1 2">
    <name type="scientific">Portunus trituberculatus</name>
    <name type="common">Swimming crab</name>
    <name type="synonym">Neptunus trituberculatus</name>
    <dbReference type="NCBI Taxonomy" id="210409"/>
    <lineage>
        <taxon>Eukaryota</taxon>
        <taxon>Metazoa</taxon>
        <taxon>Ecdysozoa</taxon>
        <taxon>Arthropoda</taxon>
        <taxon>Crustacea</taxon>
        <taxon>Multicrustacea</taxon>
        <taxon>Malacostraca</taxon>
        <taxon>Eumalacostraca</taxon>
        <taxon>Eucarida</taxon>
        <taxon>Decapoda</taxon>
        <taxon>Pleocyemata</taxon>
        <taxon>Brachyura</taxon>
        <taxon>Eubrachyura</taxon>
        <taxon>Portunoidea</taxon>
        <taxon>Portunidae</taxon>
        <taxon>Portuninae</taxon>
        <taxon>Portunus</taxon>
    </lineage>
</organism>
<accession>A0A5B7D669</accession>
<gene>
    <name evidence="1" type="ORF">E2C01_009593</name>
</gene>
<name>A0A5B7D669_PORTR</name>
<reference evidence="1 2" key="1">
    <citation type="submission" date="2019-05" db="EMBL/GenBank/DDBJ databases">
        <title>Another draft genome of Portunus trituberculatus and its Hox gene families provides insights of decapod evolution.</title>
        <authorList>
            <person name="Jeong J.-H."/>
            <person name="Song I."/>
            <person name="Kim S."/>
            <person name="Choi T."/>
            <person name="Kim D."/>
            <person name="Ryu S."/>
            <person name="Kim W."/>
        </authorList>
    </citation>
    <scope>NUCLEOTIDE SEQUENCE [LARGE SCALE GENOMIC DNA]</scope>
    <source>
        <tissue evidence="1">Muscle</tissue>
    </source>
</reference>
<comment type="caution">
    <text evidence="1">The sequence shown here is derived from an EMBL/GenBank/DDBJ whole genome shotgun (WGS) entry which is preliminary data.</text>
</comment>
<protein>
    <submittedName>
        <fullName evidence="1">Uncharacterized protein</fullName>
    </submittedName>
</protein>